<proteinExistence type="predicted"/>
<keyword evidence="2" id="KW-1185">Reference proteome</keyword>
<dbReference type="Proteomes" id="UP000831701">
    <property type="component" value="Chromosome 18"/>
</dbReference>
<sequence length="337" mass="37836">MEALWFLMKLSHETVTIELKNGTQVHGTITGVDVSMNTHLKAVKMTLKNREPTQLESLSIRGNNIRYFILPDSLPLDTLLVDIEPKIKSKKREAGEDCRNLITGFIREIKHNTALCNMWLPLVTWLDGVEEEGEGVAEEGDEAGAVRGDDHQAVRHESIHKYRKMSSAADGRFMYFAFGSNLLKERLQLANPTAIFCTTGRLKDYELNFGLWEKHVDNTWHGGVATIESHPGSEVWGVIWTLSEENLASLDDQEGVSTGKYSPLEVSVETDKGLILCRTYQMNNFHACLPSPQYKQVVCLGAEQNGLPAEYLKRLEAIETNNYSGPSVLDQIRAVMK</sequence>
<protein>
    <submittedName>
        <fullName evidence="1">Uncharacterized protein</fullName>
    </submittedName>
</protein>
<organism evidence="1 2">
    <name type="scientific">Scortum barcoo</name>
    <name type="common">barcoo grunter</name>
    <dbReference type="NCBI Taxonomy" id="214431"/>
    <lineage>
        <taxon>Eukaryota</taxon>
        <taxon>Metazoa</taxon>
        <taxon>Chordata</taxon>
        <taxon>Craniata</taxon>
        <taxon>Vertebrata</taxon>
        <taxon>Euteleostomi</taxon>
        <taxon>Actinopterygii</taxon>
        <taxon>Neopterygii</taxon>
        <taxon>Teleostei</taxon>
        <taxon>Neoteleostei</taxon>
        <taxon>Acanthomorphata</taxon>
        <taxon>Eupercaria</taxon>
        <taxon>Centrarchiformes</taxon>
        <taxon>Terapontoidei</taxon>
        <taxon>Terapontidae</taxon>
        <taxon>Scortum</taxon>
    </lineage>
</organism>
<comment type="caution">
    <text evidence="1">The sequence shown here is derived from an EMBL/GenBank/DDBJ whole genome shotgun (WGS) entry which is preliminary data.</text>
</comment>
<name>A0ACB8VST8_9TELE</name>
<evidence type="ECO:0000313" key="2">
    <source>
        <dbReference type="Proteomes" id="UP000831701"/>
    </source>
</evidence>
<dbReference type="EMBL" id="CM041548">
    <property type="protein sequence ID" value="KAI3358576.1"/>
    <property type="molecule type" value="Genomic_DNA"/>
</dbReference>
<reference evidence="1" key="1">
    <citation type="submission" date="2022-04" db="EMBL/GenBank/DDBJ databases">
        <title>Jade perch genome.</title>
        <authorList>
            <person name="Chao B."/>
        </authorList>
    </citation>
    <scope>NUCLEOTIDE SEQUENCE</scope>
    <source>
        <strain evidence="1">CB-2022</strain>
    </source>
</reference>
<accession>A0ACB8VST8</accession>
<gene>
    <name evidence="1" type="ORF">L3Q82_014994</name>
</gene>
<evidence type="ECO:0000313" key="1">
    <source>
        <dbReference type="EMBL" id="KAI3358576.1"/>
    </source>
</evidence>